<feature type="transmembrane region" description="Helical" evidence="1">
    <location>
        <begin position="110"/>
        <end position="129"/>
    </location>
</feature>
<evidence type="ECO:0000256" key="1">
    <source>
        <dbReference type="SAM" id="Phobius"/>
    </source>
</evidence>
<dbReference type="AlphaFoldDB" id="A0A5B0DXN6"/>
<feature type="transmembrane region" description="Helical" evidence="1">
    <location>
        <begin position="136"/>
        <end position="155"/>
    </location>
</feature>
<sequence>MVEKQQAKRGRIEVLDLTRGVALVAMAIYHFTWDLEFFGYVASGTANSGAWRLFARGIASSFLLIVGMSLVLANMRGLHWPGFLKRLAQIVAAALTITVVTYIIMPNSFVFFGILHQIAIASLIGLFFLRLPFGITLISGLVVIALPNLFSTDLMNPRYLAWIGFAAREPFSNDIVPVFPWTGIVLLGIAAGQWLGKTGGWLRLKALNPAILSTGAFSPLRWIGRHSLAFYLLHQPVSLALIGTYAAVFPPDRTQEFVSECQTVCGNQGQDAQICQQYCGCVAGEIAGTNLLEAYLANSISGEKLQLFEEKILTCSAKTIP</sequence>
<evidence type="ECO:0000313" key="3">
    <source>
        <dbReference type="EMBL" id="KAA0970511.1"/>
    </source>
</evidence>
<dbReference type="EMBL" id="VTWH01000002">
    <property type="protein sequence ID" value="KAA0970511.1"/>
    <property type="molecule type" value="Genomic_DNA"/>
</dbReference>
<evidence type="ECO:0000313" key="4">
    <source>
        <dbReference type="Proteomes" id="UP000324738"/>
    </source>
</evidence>
<name>A0A5B0DXN6_9HYPH</name>
<dbReference type="InterPro" id="IPR012429">
    <property type="entry name" value="HGSNAT_cat"/>
</dbReference>
<organism evidence="3 4">
    <name type="scientific">Aureimonas fodinaquatilis</name>
    <dbReference type="NCBI Taxonomy" id="2565783"/>
    <lineage>
        <taxon>Bacteria</taxon>
        <taxon>Pseudomonadati</taxon>
        <taxon>Pseudomonadota</taxon>
        <taxon>Alphaproteobacteria</taxon>
        <taxon>Hyphomicrobiales</taxon>
        <taxon>Aurantimonadaceae</taxon>
        <taxon>Aureimonas</taxon>
    </lineage>
</organism>
<dbReference type="Pfam" id="PF07786">
    <property type="entry name" value="HGSNAT_cat"/>
    <property type="match status" value="1"/>
</dbReference>
<evidence type="ECO:0000259" key="2">
    <source>
        <dbReference type="Pfam" id="PF07786"/>
    </source>
</evidence>
<dbReference type="RefSeq" id="WP_149299551.1">
    <property type="nucleotide sequence ID" value="NZ_VTWH01000002.1"/>
</dbReference>
<feature type="domain" description="Heparan-alpha-glucosaminide N-acetyltransferase catalytic" evidence="2">
    <location>
        <begin position="11"/>
        <end position="236"/>
    </location>
</feature>
<proteinExistence type="predicted"/>
<feature type="transmembrane region" description="Helical" evidence="1">
    <location>
        <begin position="87"/>
        <end position="104"/>
    </location>
</feature>
<reference evidence="3 4" key="1">
    <citation type="submission" date="2019-08" db="EMBL/GenBank/DDBJ databases">
        <title>Aureimonas fodiniaquatilis sp. nov., isolated from a coal mine wastewater.</title>
        <authorList>
            <person name="Kim W."/>
        </authorList>
    </citation>
    <scope>NUCLEOTIDE SEQUENCE [LARGE SCALE GENOMIC DNA]</scope>
    <source>
        <strain evidence="3 4">CAU 1482</strain>
    </source>
</reference>
<dbReference type="OrthoDB" id="9807591at2"/>
<accession>A0A5B0DXN6</accession>
<gene>
    <name evidence="3" type="ORF">FPY71_08365</name>
</gene>
<keyword evidence="1" id="KW-1133">Transmembrane helix</keyword>
<comment type="caution">
    <text evidence="3">The sequence shown here is derived from an EMBL/GenBank/DDBJ whole genome shotgun (WGS) entry which is preliminary data.</text>
</comment>
<protein>
    <submittedName>
        <fullName evidence="3">DUF1624 domain-containing protein</fullName>
    </submittedName>
</protein>
<feature type="transmembrane region" description="Helical" evidence="1">
    <location>
        <begin position="175"/>
        <end position="195"/>
    </location>
</feature>
<feature type="transmembrane region" description="Helical" evidence="1">
    <location>
        <begin position="12"/>
        <end position="33"/>
    </location>
</feature>
<keyword evidence="1" id="KW-0472">Membrane</keyword>
<keyword evidence="4" id="KW-1185">Reference proteome</keyword>
<feature type="transmembrane region" description="Helical" evidence="1">
    <location>
        <begin position="53"/>
        <end position="75"/>
    </location>
</feature>
<keyword evidence="1" id="KW-0812">Transmembrane</keyword>
<dbReference type="Proteomes" id="UP000324738">
    <property type="component" value="Unassembled WGS sequence"/>
</dbReference>